<protein>
    <submittedName>
        <fullName evidence="1">Uncharacterized protein</fullName>
    </submittedName>
</protein>
<name>A0AAU9SNW1_THLAR</name>
<organism evidence="1 2">
    <name type="scientific">Thlaspi arvense</name>
    <name type="common">Field penny-cress</name>
    <dbReference type="NCBI Taxonomy" id="13288"/>
    <lineage>
        <taxon>Eukaryota</taxon>
        <taxon>Viridiplantae</taxon>
        <taxon>Streptophyta</taxon>
        <taxon>Embryophyta</taxon>
        <taxon>Tracheophyta</taxon>
        <taxon>Spermatophyta</taxon>
        <taxon>Magnoliopsida</taxon>
        <taxon>eudicotyledons</taxon>
        <taxon>Gunneridae</taxon>
        <taxon>Pentapetalae</taxon>
        <taxon>rosids</taxon>
        <taxon>malvids</taxon>
        <taxon>Brassicales</taxon>
        <taxon>Brassicaceae</taxon>
        <taxon>Thlaspideae</taxon>
        <taxon>Thlaspi</taxon>
    </lineage>
</organism>
<dbReference type="Proteomes" id="UP000836841">
    <property type="component" value="Chromosome 6"/>
</dbReference>
<keyword evidence="2" id="KW-1185">Reference proteome</keyword>
<proteinExistence type="predicted"/>
<evidence type="ECO:0000313" key="2">
    <source>
        <dbReference type="Proteomes" id="UP000836841"/>
    </source>
</evidence>
<reference evidence="1 2" key="1">
    <citation type="submission" date="2022-03" db="EMBL/GenBank/DDBJ databases">
        <authorList>
            <person name="Nunn A."/>
            <person name="Chopra R."/>
            <person name="Nunn A."/>
            <person name="Contreras Garrido A."/>
        </authorList>
    </citation>
    <scope>NUCLEOTIDE SEQUENCE [LARGE SCALE GENOMIC DNA]</scope>
</reference>
<evidence type="ECO:0000313" key="1">
    <source>
        <dbReference type="EMBL" id="CAH2070140.1"/>
    </source>
</evidence>
<accession>A0AAU9SNW1</accession>
<dbReference type="AlphaFoldDB" id="A0AAU9SNW1"/>
<sequence length="173" mass="19919">MNFLNLEESGSSGILLPRLACVHLGRPQEALNLSFKFSNFIAKHQDFLPRINAAWEQLQFDGTKMLCLIKKLKMIKWTIKDINRDHFSNLEKRVSDTLHKLSTCQNNFLSSPTPALASLEREAHRIWSDLALAEERFLQQRSRVTWIECDDKNTVFPSLYGGQKINEPDSLSD</sequence>
<dbReference type="EMBL" id="OU466862">
    <property type="protein sequence ID" value="CAH2070140.1"/>
    <property type="molecule type" value="Genomic_DNA"/>
</dbReference>
<gene>
    <name evidence="1" type="ORF">TAV2_LOCUS19232</name>
</gene>